<dbReference type="GO" id="GO:0005634">
    <property type="term" value="C:nucleus"/>
    <property type="evidence" value="ECO:0007669"/>
    <property type="project" value="UniProtKB-SubCell"/>
</dbReference>
<evidence type="ECO:0000256" key="6">
    <source>
        <dbReference type="RuleBase" id="RU367028"/>
    </source>
</evidence>
<dbReference type="EMBL" id="JAYMYQ010000006">
    <property type="protein sequence ID" value="KAK7325184.1"/>
    <property type="molecule type" value="Genomic_DNA"/>
</dbReference>
<evidence type="ECO:0000259" key="8">
    <source>
        <dbReference type="PROSITE" id="PS51754"/>
    </source>
</evidence>
<accession>A0AAN9KX00</accession>
<dbReference type="InterPro" id="IPR038933">
    <property type="entry name" value="Ovate"/>
</dbReference>
<comment type="subcellular location">
    <subcellularLocation>
        <location evidence="1 6">Nucleus</location>
    </subcellularLocation>
</comment>
<keyword evidence="4 6" id="KW-0804">Transcription</keyword>
<feature type="compositionally biased region" description="Polar residues" evidence="7">
    <location>
        <begin position="231"/>
        <end position="246"/>
    </location>
</feature>
<comment type="function">
    <text evidence="6">Transcriptional repressor that regulates multiple aspects of plant growth and development.</text>
</comment>
<keyword evidence="5 6" id="KW-0539">Nucleus</keyword>
<dbReference type="Proteomes" id="UP001367508">
    <property type="component" value="Unassembled WGS sequence"/>
</dbReference>
<reference evidence="9 10" key="1">
    <citation type="submission" date="2024-01" db="EMBL/GenBank/DDBJ databases">
        <title>The genomes of 5 underutilized Papilionoideae crops provide insights into root nodulation and disease resistanc.</title>
        <authorList>
            <person name="Jiang F."/>
        </authorList>
    </citation>
    <scope>NUCLEOTIDE SEQUENCE [LARGE SCALE GENOMIC DNA]</scope>
    <source>
        <strain evidence="9">LVBAO_FW01</strain>
        <tissue evidence="9">Leaves</tissue>
    </source>
</reference>
<proteinExistence type="predicted"/>
<feature type="region of interest" description="Disordered" evidence="7">
    <location>
        <begin position="212"/>
        <end position="246"/>
    </location>
</feature>
<evidence type="ECO:0000256" key="7">
    <source>
        <dbReference type="SAM" id="MobiDB-lite"/>
    </source>
</evidence>
<gene>
    <name evidence="9" type="ORF">VNO77_29326</name>
</gene>
<name>A0AAN9KX00_CANGL</name>
<evidence type="ECO:0000256" key="2">
    <source>
        <dbReference type="ARBA" id="ARBA00022491"/>
    </source>
</evidence>
<dbReference type="GO" id="GO:0045892">
    <property type="term" value="P:negative regulation of DNA-templated transcription"/>
    <property type="evidence" value="ECO:0007669"/>
    <property type="project" value="UniProtKB-UniRule"/>
</dbReference>
<feature type="domain" description="OVATE" evidence="8">
    <location>
        <begin position="146"/>
        <end position="208"/>
    </location>
</feature>
<comment type="caution">
    <text evidence="9">The sequence shown here is derived from an EMBL/GenBank/DDBJ whole genome shotgun (WGS) entry which is preliminary data.</text>
</comment>
<evidence type="ECO:0000256" key="1">
    <source>
        <dbReference type="ARBA" id="ARBA00004123"/>
    </source>
</evidence>
<dbReference type="AlphaFoldDB" id="A0AAN9KX00"/>
<protein>
    <recommendedName>
        <fullName evidence="6">Transcription repressor</fullName>
    </recommendedName>
    <alternativeName>
        <fullName evidence="6">Ovate family protein</fullName>
    </alternativeName>
</protein>
<organism evidence="9 10">
    <name type="scientific">Canavalia gladiata</name>
    <name type="common">Sword bean</name>
    <name type="synonym">Dolichos gladiatus</name>
    <dbReference type="NCBI Taxonomy" id="3824"/>
    <lineage>
        <taxon>Eukaryota</taxon>
        <taxon>Viridiplantae</taxon>
        <taxon>Streptophyta</taxon>
        <taxon>Embryophyta</taxon>
        <taxon>Tracheophyta</taxon>
        <taxon>Spermatophyta</taxon>
        <taxon>Magnoliopsida</taxon>
        <taxon>eudicotyledons</taxon>
        <taxon>Gunneridae</taxon>
        <taxon>Pentapetalae</taxon>
        <taxon>rosids</taxon>
        <taxon>fabids</taxon>
        <taxon>Fabales</taxon>
        <taxon>Fabaceae</taxon>
        <taxon>Papilionoideae</taxon>
        <taxon>50 kb inversion clade</taxon>
        <taxon>NPAAA clade</taxon>
        <taxon>indigoferoid/millettioid clade</taxon>
        <taxon>Phaseoleae</taxon>
        <taxon>Canavalia</taxon>
    </lineage>
</organism>
<dbReference type="NCBIfam" id="TIGR01568">
    <property type="entry name" value="A_thal_3678"/>
    <property type="match status" value="1"/>
</dbReference>
<keyword evidence="3 6" id="KW-0805">Transcription regulation</keyword>
<dbReference type="PANTHER" id="PTHR33057">
    <property type="entry name" value="TRANSCRIPTION REPRESSOR OFP7-RELATED"/>
    <property type="match status" value="1"/>
</dbReference>
<dbReference type="PANTHER" id="PTHR33057:SF117">
    <property type="entry name" value="TRANSCRIPTION REPRESSOR OFP14"/>
    <property type="match status" value="1"/>
</dbReference>
<keyword evidence="2 6" id="KW-0678">Repressor</keyword>
<evidence type="ECO:0000256" key="5">
    <source>
        <dbReference type="ARBA" id="ARBA00023242"/>
    </source>
</evidence>
<evidence type="ECO:0000313" key="9">
    <source>
        <dbReference type="EMBL" id="KAK7325184.1"/>
    </source>
</evidence>
<keyword evidence="10" id="KW-1185">Reference proteome</keyword>
<dbReference type="InterPro" id="IPR006458">
    <property type="entry name" value="Ovate_C"/>
</dbReference>
<evidence type="ECO:0000256" key="3">
    <source>
        <dbReference type="ARBA" id="ARBA00023015"/>
    </source>
</evidence>
<dbReference type="Pfam" id="PF04844">
    <property type="entry name" value="Ovate"/>
    <property type="match status" value="1"/>
</dbReference>
<dbReference type="PROSITE" id="PS51754">
    <property type="entry name" value="OVATE"/>
    <property type="match status" value="1"/>
</dbReference>
<evidence type="ECO:0000313" key="10">
    <source>
        <dbReference type="Proteomes" id="UP001367508"/>
    </source>
</evidence>
<evidence type="ECO:0000256" key="4">
    <source>
        <dbReference type="ARBA" id="ARBA00023163"/>
    </source>
</evidence>
<sequence>MPKKIQDYFFKIRKPFNSSRNFLLSGCKHPRTPSFAVYAATTTTTTTTTTNNNNNNIKDDAATLADVDRFLLENFKSLYLKDDDEEKEEGPKLGSLLLEDGIRNRNEEEAGSTSTVNDASSSSINSYDAITKEDVDPTLPDNTIALLTYSPNPYQDFKRSMQQMVEAKAMDNVIDWDFMEELFFCYLNLNHKKSHKFILAAFVDLLTAMRPNSEPSPSKPRSVRTVRTPPQLRNNTPQVTLQFASS</sequence>